<evidence type="ECO:0000313" key="5">
    <source>
        <dbReference type="EMBL" id="RNL66394.1"/>
    </source>
</evidence>
<feature type="binding site" evidence="3">
    <location>
        <position position="151"/>
    </location>
    <ligand>
        <name>a divalent metal cation</name>
        <dbReference type="ChEBI" id="CHEBI:60240"/>
    </ligand>
</feature>
<sequence length="188" mass="21279">MGRQQQYVLMGRYNRDMNQRLYAAAQSLSEEQLASNVGAFFQSILGTLNHLLVADIMWLQRFAKRSFAGAPVLVEIAAMPAPAALNEVLHEEFDALFGARRVIDTQICRWTESLTEDSFDRPLEYKNSKGHDFNKPFGLVLQHFFNHQTHHRGQVTTLLSQQGVDVGLTDLLLWIDELPHDDGGIPSK</sequence>
<protein>
    <submittedName>
        <fullName evidence="4">Damage-inducible protein DinB</fullName>
    </submittedName>
</protein>
<evidence type="ECO:0000256" key="2">
    <source>
        <dbReference type="ARBA" id="ARBA00022723"/>
    </source>
</evidence>
<dbReference type="OrthoDB" id="9807509at2"/>
<evidence type="ECO:0000256" key="3">
    <source>
        <dbReference type="PIRSR" id="PIRSR607837-1"/>
    </source>
</evidence>
<evidence type="ECO:0000313" key="4">
    <source>
        <dbReference type="EMBL" id="POP52022.1"/>
    </source>
</evidence>
<dbReference type="AlphaFoldDB" id="A0A2S4HDE5"/>
<dbReference type="GO" id="GO:0046872">
    <property type="term" value="F:metal ion binding"/>
    <property type="evidence" value="ECO:0007669"/>
    <property type="project" value="UniProtKB-KW"/>
</dbReference>
<feature type="binding site" evidence="3">
    <location>
        <position position="147"/>
    </location>
    <ligand>
        <name>a divalent metal cation</name>
        <dbReference type="ChEBI" id="CHEBI:60240"/>
    </ligand>
</feature>
<dbReference type="RefSeq" id="WP_103685005.1">
    <property type="nucleotide sequence ID" value="NZ_PQGG01000031.1"/>
</dbReference>
<evidence type="ECO:0000313" key="7">
    <source>
        <dbReference type="Proteomes" id="UP000274695"/>
    </source>
</evidence>
<gene>
    <name evidence="4" type="ORF">C0068_13520</name>
    <name evidence="5" type="ORF">D0911_04970</name>
</gene>
<dbReference type="SUPFAM" id="SSF109854">
    <property type="entry name" value="DinB/YfiT-like putative metalloenzymes"/>
    <property type="match status" value="1"/>
</dbReference>
<comment type="similarity">
    <text evidence="1">Belongs to the DinB family.</text>
</comment>
<keyword evidence="7" id="KW-1185">Reference proteome</keyword>
<reference evidence="4" key="1">
    <citation type="submission" date="2018-01" db="EMBL/GenBank/DDBJ databases">
        <authorList>
            <person name="Yu X.-D."/>
        </authorList>
    </citation>
    <scope>NUCLEOTIDE SEQUENCE</scope>
    <source>
        <strain evidence="4">ZX-21</strain>
    </source>
</reference>
<dbReference type="Gene3D" id="1.20.120.450">
    <property type="entry name" value="dinb family like domain"/>
    <property type="match status" value="1"/>
</dbReference>
<dbReference type="Pfam" id="PF05163">
    <property type="entry name" value="DinB"/>
    <property type="match status" value="1"/>
</dbReference>
<organism evidence="4 6">
    <name type="scientific">Zhongshania marina</name>
    <dbReference type="NCBI Taxonomy" id="2304603"/>
    <lineage>
        <taxon>Bacteria</taxon>
        <taxon>Pseudomonadati</taxon>
        <taxon>Pseudomonadota</taxon>
        <taxon>Gammaproteobacteria</taxon>
        <taxon>Cellvibrionales</taxon>
        <taxon>Spongiibacteraceae</taxon>
        <taxon>Zhongshania</taxon>
    </lineage>
</organism>
<dbReference type="InterPro" id="IPR007837">
    <property type="entry name" value="DinB"/>
</dbReference>
<evidence type="ECO:0000313" key="6">
    <source>
        <dbReference type="Proteomes" id="UP000237222"/>
    </source>
</evidence>
<accession>A0A2S4HDE5</accession>
<dbReference type="Proteomes" id="UP000237222">
    <property type="component" value="Unassembled WGS sequence"/>
</dbReference>
<dbReference type="InterPro" id="IPR034660">
    <property type="entry name" value="DinB/YfiT-like"/>
</dbReference>
<comment type="caution">
    <text evidence="4">The sequence shown here is derived from an EMBL/GenBank/DDBJ whole genome shotgun (WGS) entry which is preliminary data.</text>
</comment>
<dbReference type="PANTHER" id="PTHR37302">
    <property type="entry name" value="SLR1116 PROTEIN"/>
    <property type="match status" value="1"/>
</dbReference>
<keyword evidence="2 3" id="KW-0479">Metal-binding</keyword>
<evidence type="ECO:0000256" key="1">
    <source>
        <dbReference type="ARBA" id="ARBA00008635"/>
    </source>
</evidence>
<dbReference type="PANTHER" id="PTHR37302:SF1">
    <property type="entry name" value="PROTEIN DINB"/>
    <property type="match status" value="1"/>
</dbReference>
<dbReference type="Proteomes" id="UP000274695">
    <property type="component" value="Unassembled WGS sequence"/>
</dbReference>
<feature type="binding site" evidence="3">
    <location>
        <position position="50"/>
    </location>
    <ligand>
        <name>a divalent metal cation</name>
        <dbReference type="ChEBI" id="CHEBI:60240"/>
    </ligand>
</feature>
<dbReference type="EMBL" id="RHGB01000004">
    <property type="protein sequence ID" value="RNL66394.1"/>
    <property type="molecule type" value="Genomic_DNA"/>
</dbReference>
<name>A0A2S4HDE5_9GAMM</name>
<proteinExistence type="inferred from homology"/>
<dbReference type="EMBL" id="PQGG01000031">
    <property type="protein sequence ID" value="POP52022.1"/>
    <property type="molecule type" value="Genomic_DNA"/>
</dbReference>
<reference evidence="5 7" key="2">
    <citation type="submission" date="2018-10" db="EMBL/GenBank/DDBJ databases">
        <title>Draft genome sequence of Zhongshania sp. DSW25-10.</title>
        <authorList>
            <person name="Oh J."/>
        </authorList>
    </citation>
    <scope>NUCLEOTIDE SEQUENCE [LARGE SCALE GENOMIC DNA]</scope>
    <source>
        <strain evidence="5 7">DSW25-10</strain>
    </source>
</reference>